<dbReference type="SUPFAM" id="SSF52743">
    <property type="entry name" value="Subtilisin-like"/>
    <property type="match status" value="1"/>
</dbReference>
<dbReference type="InterPro" id="IPR000209">
    <property type="entry name" value="Peptidase_S8/S53_dom"/>
</dbReference>
<sequence length="437" mass="43268">MRPPARLLLGAGCATVLLLPGAAPALAAAPAPALPAYPAHPHAAVQAAYGHAAVQTVDGHTAVQAADGTKGQELPGMPSALDPQDKDAPCTLASKETARKQDWSRQRLDLDRVHGHGTGSGVTVALIDTGVAPGAAGLDGRVTAPGDAADDCVGHGTFLAGLIAGDGGDSPRVAGVAPGARILALRGTDRFGAADAARVTAAVRAATDAHADVIAVGVALPRRDAQLTRAVADARRAGAVIVAAATPDPPGAGSGDVPSRTYWPAGEPGVLSVADMLPAGTRPDDSLPTRGIDLAAPGAGVVSGGPRGDGHYLGGGASVAAAYAAGTAAVVRAAHPDDSPDTVVRRLTATAYPADIPQLDPYAAVTTVLSDAGAPAGRAAAPVTVRDTAAADHATGRATLFVLLGSAAVLAVLWTGYALSRARRRGWRPPTPAISED</sequence>
<keyword evidence="3 5" id="KW-0378">Hydrolase</keyword>
<keyword evidence="7" id="KW-0812">Transmembrane</keyword>
<evidence type="ECO:0000256" key="8">
    <source>
        <dbReference type="SAM" id="SignalP"/>
    </source>
</evidence>
<dbReference type="EMBL" id="JANUGP010000001">
    <property type="protein sequence ID" value="MCS0599782.1"/>
    <property type="molecule type" value="Genomic_DNA"/>
</dbReference>
<feature type="signal peptide" evidence="8">
    <location>
        <begin position="1"/>
        <end position="27"/>
    </location>
</feature>
<dbReference type="PROSITE" id="PS51892">
    <property type="entry name" value="SUBTILASE"/>
    <property type="match status" value="1"/>
</dbReference>
<dbReference type="PRINTS" id="PR00723">
    <property type="entry name" value="SUBTILISIN"/>
</dbReference>
<keyword evidence="7" id="KW-1133">Transmembrane helix</keyword>
<evidence type="ECO:0000256" key="4">
    <source>
        <dbReference type="ARBA" id="ARBA00022825"/>
    </source>
</evidence>
<feature type="active site" description="Charge relay system" evidence="5">
    <location>
        <position position="128"/>
    </location>
</feature>
<dbReference type="InterPro" id="IPR036852">
    <property type="entry name" value="Peptidase_S8/S53_dom_sf"/>
</dbReference>
<feature type="region of interest" description="Disordered" evidence="6">
    <location>
        <begin position="69"/>
        <end position="88"/>
    </location>
</feature>
<name>A0ABT2AU51_9ACTN</name>
<organism evidence="10 11">
    <name type="scientific">Streptomyces pyxinicus</name>
    <dbReference type="NCBI Taxonomy" id="2970331"/>
    <lineage>
        <taxon>Bacteria</taxon>
        <taxon>Bacillati</taxon>
        <taxon>Actinomycetota</taxon>
        <taxon>Actinomycetes</taxon>
        <taxon>Kitasatosporales</taxon>
        <taxon>Streptomycetaceae</taxon>
        <taxon>Streptomyces</taxon>
    </lineage>
</organism>
<protein>
    <submittedName>
        <fullName evidence="10">S8 family serine peptidase</fullName>
    </submittedName>
</protein>
<feature type="active site" description="Charge relay system" evidence="5">
    <location>
        <position position="155"/>
    </location>
</feature>
<reference evidence="10 11" key="1">
    <citation type="submission" date="2022-08" db="EMBL/GenBank/DDBJ databases">
        <authorList>
            <person name="Somphong A."/>
            <person name="Phongsopitanun W."/>
        </authorList>
    </citation>
    <scope>NUCLEOTIDE SEQUENCE [LARGE SCALE GENOMIC DNA]</scope>
    <source>
        <strain evidence="10 11">LP11</strain>
    </source>
</reference>
<feature type="chain" id="PRO_5045881766" evidence="8">
    <location>
        <begin position="28"/>
        <end position="437"/>
    </location>
</feature>
<keyword evidence="11" id="KW-1185">Reference proteome</keyword>
<evidence type="ECO:0000256" key="7">
    <source>
        <dbReference type="SAM" id="Phobius"/>
    </source>
</evidence>
<evidence type="ECO:0000313" key="10">
    <source>
        <dbReference type="EMBL" id="MCS0599782.1"/>
    </source>
</evidence>
<dbReference type="InterPro" id="IPR015500">
    <property type="entry name" value="Peptidase_S8_subtilisin-rel"/>
</dbReference>
<evidence type="ECO:0000256" key="6">
    <source>
        <dbReference type="SAM" id="MobiDB-lite"/>
    </source>
</evidence>
<evidence type="ECO:0000313" key="11">
    <source>
        <dbReference type="Proteomes" id="UP001205612"/>
    </source>
</evidence>
<keyword evidence="4 5" id="KW-0720">Serine protease</keyword>
<dbReference type="Proteomes" id="UP001205612">
    <property type="component" value="Unassembled WGS sequence"/>
</dbReference>
<keyword evidence="8" id="KW-0732">Signal</keyword>
<dbReference type="InterPro" id="IPR050131">
    <property type="entry name" value="Peptidase_S8_subtilisin-like"/>
</dbReference>
<keyword evidence="2 5" id="KW-0645">Protease</keyword>
<dbReference type="Pfam" id="PF00082">
    <property type="entry name" value="Peptidase_S8"/>
    <property type="match status" value="1"/>
</dbReference>
<evidence type="ECO:0000256" key="1">
    <source>
        <dbReference type="ARBA" id="ARBA00011073"/>
    </source>
</evidence>
<accession>A0ABT2AU51</accession>
<proteinExistence type="inferred from homology"/>
<feature type="active site" description="Charge relay system" evidence="5">
    <location>
        <position position="318"/>
    </location>
</feature>
<comment type="caution">
    <text evidence="10">The sequence shown here is derived from an EMBL/GenBank/DDBJ whole genome shotgun (WGS) entry which is preliminary data.</text>
</comment>
<comment type="similarity">
    <text evidence="1 5">Belongs to the peptidase S8 family.</text>
</comment>
<dbReference type="Gene3D" id="3.40.50.200">
    <property type="entry name" value="Peptidase S8/S53 domain"/>
    <property type="match status" value="1"/>
</dbReference>
<evidence type="ECO:0000256" key="3">
    <source>
        <dbReference type="ARBA" id="ARBA00022801"/>
    </source>
</evidence>
<dbReference type="PANTHER" id="PTHR43806:SF11">
    <property type="entry name" value="CEREVISIN-RELATED"/>
    <property type="match status" value="1"/>
</dbReference>
<evidence type="ECO:0000256" key="2">
    <source>
        <dbReference type="ARBA" id="ARBA00022670"/>
    </source>
</evidence>
<keyword evidence="7" id="KW-0472">Membrane</keyword>
<feature type="domain" description="Peptidase S8/S53" evidence="9">
    <location>
        <begin position="119"/>
        <end position="357"/>
    </location>
</feature>
<evidence type="ECO:0000259" key="9">
    <source>
        <dbReference type="Pfam" id="PF00082"/>
    </source>
</evidence>
<gene>
    <name evidence="10" type="ORF">NX794_00785</name>
</gene>
<evidence type="ECO:0000256" key="5">
    <source>
        <dbReference type="PROSITE-ProRule" id="PRU01240"/>
    </source>
</evidence>
<feature type="transmembrane region" description="Helical" evidence="7">
    <location>
        <begin position="398"/>
        <end position="419"/>
    </location>
</feature>
<dbReference type="PANTHER" id="PTHR43806">
    <property type="entry name" value="PEPTIDASE S8"/>
    <property type="match status" value="1"/>
</dbReference>